<accession>A0ABM8HBY9</accession>
<proteinExistence type="predicted"/>
<feature type="domain" description="Rhodanese" evidence="4">
    <location>
        <begin position="197"/>
        <end position="310"/>
    </location>
</feature>
<gene>
    <name evidence="5" type="ORF">GCM10025872_21090</name>
</gene>
<dbReference type="InterPro" id="IPR001307">
    <property type="entry name" value="Thiosulphate_STrfase_CS"/>
</dbReference>
<dbReference type="InterPro" id="IPR001763">
    <property type="entry name" value="Rhodanese-like_dom"/>
</dbReference>
<protein>
    <submittedName>
        <fullName evidence="5">Sulfurtransferase</fullName>
    </submittedName>
</protein>
<dbReference type="CDD" id="cd01449">
    <property type="entry name" value="TST_Repeat_2"/>
    <property type="match status" value="1"/>
</dbReference>
<evidence type="ECO:0000256" key="3">
    <source>
        <dbReference type="SAM" id="MobiDB-lite"/>
    </source>
</evidence>
<feature type="region of interest" description="Disordered" evidence="3">
    <location>
        <begin position="13"/>
        <end position="36"/>
    </location>
</feature>
<dbReference type="CDD" id="cd01448">
    <property type="entry name" value="TST_Repeat_1"/>
    <property type="match status" value="1"/>
</dbReference>
<evidence type="ECO:0000313" key="5">
    <source>
        <dbReference type="EMBL" id="BDZ58452.1"/>
    </source>
</evidence>
<evidence type="ECO:0000313" key="6">
    <source>
        <dbReference type="Proteomes" id="UP001321421"/>
    </source>
</evidence>
<name>A0ABM8HBY9_9MICO</name>
<sequence length="314" mass="34147">MLRHMAEALHIRLSGVPRSPSRAGRRRPTLGVMTRPDGPLVSAEHLLRDLDSDPTLVVLDVSWRLGEDSLRGEYDREHVPGAAWVEFEEALSGEPGEGGRHPMPDTETFAEAMRVAGVDNDERVVVYDRDSGLSAARLWWLLTYAGHEAVQVLDGGLRRWRALGYPVDDEPVTPERGDFVATPPHREVLDAEGAAEYADQHLLLDARPGDRFRGQNETIDPVAGHIPGAVSAPALANLDDDGRFLTADDLAMHLTRLGVRPGTKVGVYCGSGVQAMHAALALEASQIGVQPAVYVGSWSEWITDPDRPVENPSG</sequence>
<dbReference type="PROSITE" id="PS00380">
    <property type="entry name" value="RHODANESE_1"/>
    <property type="match status" value="1"/>
</dbReference>
<organism evidence="5 6">
    <name type="scientific">Barrientosiimonas endolithica</name>
    <dbReference type="NCBI Taxonomy" id="1535208"/>
    <lineage>
        <taxon>Bacteria</taxon>
        <taxon>Bacillati</taxon>
        <taxon>Actinomycetota</taxon>
        <taxon>Actinomycetes</taxon>
        <taxon>Micrococcales</taxon>
        <taxon>Dermacoccaceae</taxon>
        <taxon>Barrientosiimonas</taxon>
    </lineage>
</organism>
<evidence type="ECO:0000256" key="2">
    <source>
        <dbReference type="ARBA" id="ARBA00022737"/>
    </source>
</evidence>
<dbReference type="Pfam" id="PF00581">
    <property type="entry name" value="Rhodanese"/>
    <property type="match status" value="2"/>
</dbReference>
<dbReference type="Proteomes" id="UP001321421">
    <property type="component" value="Chromosome"/>
</dbReference>
<keyword evidence="1" id="KW-0808">Transferase</keyword>
<dbReference type="SUPFAM" id="SSF52821">
    <property type="entry name" value="Rhodanese/Cell cycle control phosphatase"/>
    <property type="match status" value="2"/>
</dbReference>
<keyword evidence="6" id="KW-1185">Reference proteome</keyword>
<dbReference type="InterPro" id="IPR036873">
    <property type="entry name" value="Rhodanese-like_dom_sf"/>
</dbReference>
<dbReference type="PANTHER" id="PTHR11364:SF27">
    <property type="entry name" value="SULFURTRANSFERASE"/>
    <property type="match status" value="1"/>
</dbReference>
<dbReference type="InterPro" id="IPR045078">
    <property type="entry name" value="TST/MPST-like"/>
</dbReference>
<feature type="domain" description="Rhodanese" evidence="4">
    <location>
        <begin position="52"/>
        <end position="169"/>
    </location>
</feature>
<reference evidence="6" key="1">
    <citation type="journal article" date="2019" name="Int. J. Syst. Evol. Microbiol.">
        <title>The Global Catalogue of Microorganisms (GCM) 10K type strain sequencing project: providing services to taxonomists for standard genome sequencing and annotation.</title>
        <authorList>
            <consortium name="The Broad Institute Genomics Platform"/>
            <consortium name="The Broad Institute Genome Sequencing Center for Infectious Disease"/>
            <person name="Wu L."/>
            <person name="Ma J."/>
        </authorList>
    </citation>
    <scope>NUCLEOTIDE SEQUENCE [LARGE SCALE GENOMIC DNA]</scope>
    <source>
        <strain evidence="6">NBRC 110608</strain>
    </source>
</reference>
<dbReference type="EMBL" id="AP027735">
    <property type="protein sequence ID" value="BDZ58452.1"/>
    <property type="molecule type" value="Genomic_DNA"/>
</dbReference>
<evidence type="ECO:0000259" key="4">
    <source>
        <dbReference type="PROSITE" id="PS50206"/>
    </source>
</evidence>
<dbReference type="Gene3D" id="3.40.250.10">
    <property type="entry name" value="Rhodanese-like domain"/>
    <property type="match status" value="2"/>
</dbReference>
<keyword evidence="2" id="KW-0677">Repeat</keyword>
<dbReference type="PROSITE" id="PS50206">
    <property type="entry name" value="RHODANESE_3"/>
    <property type="match status" value="2"/>
</dbReference>
<evidence type="ECO:0000256" key="1">
    <source>
        <dbReference type="ARBA" id="ARBA00022679"/>
    </source>
</evidence>
<dbReference type="SMART" id="SM00450">
    <property type="entry name" value="RHOD"/>
    <property type="match status" value="2"/>
</dbReference>
<dbReference type="PANTHER" id="PTHR11364">
    <property type="entry name" value="THIOSULFATE SULFERTANSFERASE"/>
    <property type="match status" value="1"/>
</dbReference>